<evidence type="ECO:0000313" key="7">
    <source>
        <dbReference type="Proteomes" id="UP000054248"/>
    </source>
</evidence>
<keyword evidence="7" id="KW-1185">Reference proteome</keyword>
<dbReference type="SMART" id="SM00320">
    <property type="entry name" value="WD40"/>
    <property type="match status" value="5"/>
</dbReference>
<dbReference type="HOGENOM" id="CLU_041940_0_2_1"/>
<feature type="region of interest" description="Disordered" evidence="5">
    <location>
        <begin position="349"/>
        <end position="378"/>
    </location>
</feature>
<gene>
    <name evidence="6" type="ORF">M407DRAFT_13649</name>
</gene>
<dbReference type="SUPFAM" id="SSF50978">
    <property type="entry name" value="WD40 repeat-like"/>
    <property type="match status" value="1"/>
</dbReference>
<evidence type="ECO:0000256" key="5">
    <source>
        <dbReference type="SAM" id="MobiDB-lite"/>
    </source>
</evidence>
<accession>A0A0C3QY08</accession>
<sequence length="404" mass="43922">MAPSPPPPIRVLRSHAEQINSVSLSSLDPEGKANERLYTGDADGLVVITSTRTFRALASWKAHDKGLLGVQEWEDSVITHGRDNKLHVWERVVAPISVADMAGPELSTTGPPLRYSLDVNALNFCRFSLLPETRDGGESYALVAVPNLVDSALVDIWRIPEKQRLHAAIGTSAGPKIADPWVSGEGPGSVMFLRLFTVPHPSHSSVSQLRLLTAYENGGLCLWVRTEVEKETSVEGRGWEALWQMKVHADAIFALDISPSKAFAITASADNLLIRYDLQDNGESAEGQTTTLVHRTKHPGNGTLVISPDGRVCAVGGWDGKIRLYSTKSFKPLGSLDYHKGVLQSVAFAHPDAPSPPPNGDDDDDELGPEEKEKRSRWLVSAGVDKRVAIWELMDFTSGGGTKK</sequence>
<evidence type="ECO:0000256" key="1">
    <source>
        <dbReference type="ARBA" id="ARBA00022574"/>
    </source>
</evidence>
<keyword evidence="1" id="KW-0853">WD repeat</keyword>
<evidence type="ECO:0000256" key="2">
    <source>
        <dbReference type="ARBA" id="ARBA00022737"/>
    </source>
</evidence>
<dbReference type="Gene3D" id="2.130.10.10">
    <property type="entry name" value="YVTN repeat-like/Quinoprotein amine dehydrogenase"/>
    <property type="match status" value="2"/>
</dbReference>
<dbReference type="PANTHER" id="PTHR19854:SF1">
    <property type="entry name" value="GUANINE NUCLEOTIDE-BINDING PROTEIN SUBUNIT BETA-LIKE PROTEIN 1"/>
    <property type="match status" value="1"/>
</dbReference>
<dbReference type="EMBL" id="KN822945">
    <property type="protein sequence ID" value="KIO34044.1"/>
    <property type="molecule type" value="Genomic_DNA"/>
</dbReference>
<evidence type="ECO:0000256" key="3">
    <source>
        <dbReference type="ARBA" id="ARBA00037931"/>
    </source>
</evidence>
<reference evidence="6 7" key="1">
    <citation type="submission" date="2014-04" db="EMBL/GenBank/DDBJ databases">
        <authorList>
            <consortium name="DOE Joint Genome Institute"/>
            <person name="Kuo A."/>
            <person name="Girlanda M."/>
            <person name="Perotto S."/>
            <person name="Kohler A."/>
            <person name="Nagy L.G."/>
            <person name="Floudas D."/>
            <person name="Copeland A."/>
            <person name="Barry K.W."/>
            <person name="Cichocki N."/>
            <person name="Veneault-Fourrey C."/>
            <person name="LaButti K."/>
            <person name="Lindquist E.A."/>
            <person name="Lipzen A."/>
            <person name="Lundell T."/>
            <person name="Morin E."/>
            <person name="Murat C."/>
            <person name="Sun H."/>
            <person name="Tunlid A."/>
            <person name="Henrissat B."/>
            <person name="Grigoriev I.V."/>
            <person name="Hibbett D.S."/>
            <person name="Martin F."/>
            <person name="Nordberg H.P."/>
            <person name="Cantor M.N."/>
            <person name="Hua S.X."/>
        </authorList>
    </citation>
    <scope>NUCLEOTIDE SEQUENCE [LARGE SCALE GENOMIC DNA]</scope>
    <source>
        <strain evidence="6 7">MUT 4182</strain>
    </source>
</reference>
<organism evidence="6 7">
    <name type="scientific">Tulasnella calospora MUT 4182</name>
    <dbReference type="NCBI Taxonomy" id="1051891"/>
    <lineage>
        <taxon>Eukaryota</taxon>
        <taxon>Fungi</taxon>
        <taxon>Dikarya</taxon>
        <taxon>Basidiomycota</taxon>
        <taxon>Agaricomycotina</taxon>
        <taxon>Agaricomycetes</taxon>
        <taxon>Cantharellales</taxon>
        <taxon>Tulasnellaceae</taxon>
        <taxon>Tulasnella</taxon>
    </lineage>
</organism>
<keyword evidence="2" id="KW-0677">Repeat</keyword>
<dbReference type="InterPro" id="IPR001680">
    <property type="entry name" value="WD40_rpt"/>
</dbReference>
<evidence type="ECO:0000256" key="4">
    <source>
        <dbReference type="ARBA" id="ARBA00040563"/>
    </source>
</evidence>
<comment type="similarity">
    <text evidence="3">Belongs to the WD repeat ASA1 family.</text>
</comment>
<dbReference type="Pfam" id="PF00400">
    <property type="entry name" value="WD40"/>
    <property type="match status" value="2"/>
</dbReference>
<reference evidence="7" key="2">
    <citation type="submission" date="2015-01" db="EMBL/GenBank/DDBJ databases">
        <title>Evolutionary Origins and Diversification of the Mycorrhizal Mutualists.</title>
        <authorList>
            <consortium name="DOE Joint Genome Institute"/>
            <consortium name="Mycorrhizal Genomics Consortium"/>
            <person name="Kohler A."/>
            <person name="Kuo A."/>
            <person name="Nagy L.G."/>
            <person name="Floudas D."/>
            <person name="Copeland A."/>
            <person name="Barry K.W."/>
            <person name="Cichocki N."/>
            <person name="Veneault-Fourrey C."/>
            <person name="LaButti K."/>
            <person name="Lindquist E.A."/>
            <person name="Lipzen A."/>
            <person name="Lundell T."/>
            <person name="Morin E."/>
            <person name="Murat C."/>
            <person name="Riley R."/>
            <person name="Ohm R."/>
            <person name="Sun H."/>
            <person name="Tunlid A."/>
            <person name="Henrissat B."/>
            <person name="Grigoriev I.V."/>
            <person name="Hibbett D.S."/>
            <person name="Martin F."/>
        </authorList>
    </citation>
    <scope>NUCLEOTIDE SEQUENCE [LARGE SCALE GENOMIC DNA]</scope>
    <source>
        <strain evidence="7">MUT 4182</strain>
    </source>
</reference>
<name>A0A0C3QY08_9AGAM</name>
<dbReference type="Proteomes" id="UP000054248">
    <property type="component" value="Unassembled WGS sequence"/>
</dbReference>
<dbReference type="InterPro" id="IPR015943">
    <property type="entry name" value="WD40/YVTN_repeat-like_dom_sf"/>
</dbReference>
<dbReference type="PANTHER" id="PTHR19854">
    <property type="entry name" value="TRANSDUCIN BETA-LIKE 3"/>
    <property type="match status" value="1"/>
</dbReference>
<dbReference type="STRING" id="1051891.A0A0C3QY08"/>
<protein>
    <recommendedName>
        <fullName evidence="4">ASTRA-associated protein 1</fullName>
    </recommendedName>
</protein>
<dbReference type="InterPro" id="IPR036322">
    <property type="entry name" value="WD40_repeat_dom_sf"/>
</dbReference>
<evidence type="ECO:0000313" key="6">
    <source>
        <dbReference type="EMBL" id="KIO34044.1"/>
    </source>
</evidence>
<proteinExistence type="inferred from homology"/>
<dbReference type="AlphaFoldDB" id="A0A0C3QY08"/>
<dbReference type="OrthoDB" id="7668193at2759"/>